<proteinExistence type="predicted"/>
<evidence type="ECO:0000313" key="2">
    <source>
        <dbReference type="EMBL" id="EUA90540.1"/>
    </source>
</evidence>
<comment type="caution">
    <text evidence="2">The sequence shown here is derived from an EMBL/GenBank/DDBJ whole genome shotgun (WGS) entry which is preliminary data.</text>
</comment>
<evidence type="ECO:0000256" key="1">
    <source>
        <dbReference type="SAM" id="MobiDB-lite"/>
    </source>
</evidence>
<evidence type="ECO:0000313" key="3">
    <source>
        <dbReference type="Proteomes" id="UP000020681"/>
    </source>
</evidence>
<dbReference type="EMBL" id="JAOL01000103">
    <property type="protein sequence ID" value="EUA90540.1"/>
    <property type="molecule type" value="Genomic_DNA"/>
</dbReference>
<organism evidence="2 3">
    <name type="scientific">Mycobacterium ulcerans str. Harvey</name>
    <dbReference type="NCBI Taxonomy" id="1299332"/>
    <lineage>
        <taxon>Bacteria</taxon>
        <taxon>Bacillati</taxon>
        <taxon>Actinomycetota</taxon>
        <taxon>Actinomycetes</taxon>
        <taxon>Mycobacteriales</taxon>
        <taxon>Mycobacteriaceae</taxon>
        <taxon>Mycobacterium</taxon>
        <taxon>Mycobacterium ulcerans group</taxon>
    </lineage>
</organism>
<feature type="compositionally biased region" description="Polar residues" evidence="1">
    <location>
        <begin position="39"/>
        <end position="60"/>
    </location>
</feature>
<dbReference type="Proteomes" id="UP000020681">
    <property type="component" value="Unassembled WGS sequence"/>
</dbReference>
<keyword evidence="3" id="KW-1185">Reference proteome</keyword>
<name>A0ABP3AL42_MYCUL</name>
<gene>
    <name evidence="2" type="ORF">I551_2967</name>
</gene>
<sequence length="60" mass="6059">MTFQTSLVILGCLIANRLPTARPGPSSAASEVTEAVHSGQRSTSLKTAQTVSGGASISTL</sequence>
<feature type="region of interest" description="Disordered" evidence="1">
    <location>
        <begin position="18"/>
        <end position="60"/>
    </location>
</feature>
<protein>
    <submittedName>
        <fullName evidence="2">Uncharacterized protein</fullName>
    </submittedName>
</protein>
<accession>A0ABP3AL42</accession>
<reference evidence="2 3" key="1">
    <citation type="submission" date="2014-01" db="EMBL/GenBank/DDBJ databases">
        <authorList>
            <person name="Dobos K."/>
            <person name="Lenaerts A."/>
            <person name="Ordway D."/>
            <person name="DeGroote M.A."/>
            <person name="Parker T."/>
            <person name="Sizemore C."/>
            <person name="Tallon L.J."/>
            <person name="Sadzewicz L.K."/>
            <person name="Sengamalay N."/>
            <person name="Fraser C.M."/>
            <person name="Hine E."/>
            <person name="Shefchek K.A."/>
            <person name="Das S.P."/>
            <person name="Tettelin H."/>
        </authorList>
    </citation>
    <scope>NUCLEOTIDE SEQUENCE [LARGE SCALE GENOMIC DNA]</scope>
    <source>
        <strain evidence="2 3">Harvey</strain>
    </source>
</reference>